<keyword evidence="2" id="KW-0472">Membrane</keyword>
<organism evidence="3 4">
    <name type="scientific">Littorina saxatilis</name>
    <dbReference type="NCBI Taxonomy" id="31220"/>
    <lineage>
        <taxon>Eukaryota</taxon>
        <taxon>Metazoa</taxon>
        <taxon>Spiralia</taxon>
        <taxon>Lophotrochozoa</taxon>
        <taxon>Mollusca</taxon>
        <taxon>Gastropoda</taxon>
        <taxon>Caenogastropoda</taxon>
        <taxon>Littorinimorpha</taxon>
        <taxon>Littorinoidea</taxon>
        <taxon>Littorinidae</taxon>
        <taxon>Littorina</taxon>
    </lineage>
</organism>
<accession>A0AAN9BSZ2</accession>
<sequence>MGRDQGGVRRRIKHGKDLLPNEEPHDPDWPYAKGHMDWSAKLVGFAVVVISLSLVAYFRYQQHLRDIIITPLDAPTIIASNASTPAVNPDRFWGTYRQVWSAGSWCKGGNYCQVIQTQSRNPHY</sequence>
<evidence type="ECO:0000256" key="2">
    <source>
        <dbReference type="SAM" id="Phobius"/>
    </source>
</evidence>
<feature type="region of interest" description="Disordered" evidence="1">
    <location>
        <begin position="1"/>
        <end position="26"/>
    </location>
</feature>
<gene>
    <name evidence="3" type="ORF">V1264_013223</name>
</gene>
<name>A0AAN9BSZ2_9CAEN</name>
<dbReference type="Proteomes" id="UP001374579">
    <property type="component" value="Unassembled WGS sequence"/>
</dbReference>
<protein>
    <submittedName>
        <fullName evidence="3">Uncharacterized protein</fullName>
    </submittedName>
</protein>
<proteinExistence type="predicted"/>
<dbReference type="EMBL" id="JBAMIC010000003">
    <property type="protein sequence ID" value="KAK7109120.1"/>
    <property type="molecule type" value="Genomic_DNA"/>
</dbReference>
<keyword evidence="4" id="KW-1185">Reference proteome</keyword>
<keyword evidence="2" id="KW-0812">Transmembrane</keyword>
<keyword evidence="2" id="KW-1133">Transmembrane helix</keyword>
<evidence type="ECO:0000313" key="3">
    <source>
        <dbReference type="EMBL" id="KAK7109120.1"/>
    </source>
</evidence>
<evidence type="ECO:0000256" key="1">
    <source>
        <dbReference type="SAM" id="MobiDB-lite"/>
    </source>
</evidence>
<dbReference type="AlphaFoldDB" id="A0AAN9BSZ2"/>
<comment type="caution">
    <text evidence="3">The sequence shown here is derived from an EMBL/GenBank/DDBJ whole genome shotgun (WGS) entry which is preliminary data.</text>
</comment>
<feature type="compositionally biased region" description="Basic and acidic residues" evidence="1">
    <location>
        <begin position="15"/>
        <end position="26"/>
    </location>
</feature>
<evidence type="ECO:0000313" key="4">
    <source>
        <dbReference type="Proteomes" id="UP001374579"/>
    </source>
</evidence>
<reference evidence="3 4" key="1">
    <citation type="submission" date="2024-02" db="EMBL/GenBank/DDBJ databases">
        <title>Chromosome-scale genome assembly of the rough periwinkle Littorina saxatilis.</title>
        <authorList>
            <person name="De Jode A."/>
            <person name="Faria R."/>
            <person name="Formenti G."/>
            <person name="Sims Y."/>
            <person name="Smith T.P."/>
            <person name="Tracey A."/>
            <person name="Wood J.M.D."/>
            <person name="Zagrodzka Z.B."/>
            <person name="Johannesson K."/>
            <person name="Butlin R.K."/>
            <person name="Leder E.H."/>
        </authorList>
    </citation>
    <scope>NUCLEOTIDE SEQUENCE [LARGE SCALE GENOMIC DNA]</scope>
    <source>
        <strain evidence="3">Snail1</strain>
        <tissue evidence="3">Muscle</tissue>
    </source>
</reference>
<feature type="transmembrane region" description="Helical" evidence="2">
    <location>
        <begin position="38"/>
        <end position="58"/>
    </location>
</feature>